<dbReference type="AlphaFoldDB" id="W5MNN5"/>
<dbReference type="CDD" id="cd03593">
    <property type="entry name" value="CLECT_NK_receptors_like"/>
    <property type="match status" value="1"/>
</dbReference>
<evidence type="ECO:0000256" key="1">
    <source>
        <dbReference type="ARBA" id="ARBA00004606"/>
    </source>
</evidence>
<dbReference type="InParanoid" id="W5MNN5"/>
<feature type="domain" description="C-type lectin" evidence="8">
    <location>
        <begin position="130"/>
        <end position="241"/>
    </location>
</feature>
<name>W5MNN5_LEPOC</name>
<dbReference type="EMBL" id="AHAT01036474">
    <property type="status" value="NOT_ANNOTATED_CDS"/>
    <property type="molecule type" value="Genomic_DNA"/>
</dbReference>
<protein>
    <recommendedName>
        <fullName evidence="8">C-type lectin domain-containing protein</fullName>
    </recommendedName>
</protein>
<dbReference type="GO" id="GO:0030246">
    <property type="term" value="F:carbohydrate binding"/>
    <property type="evidence" value="ECO:0007669"/>
    <property type="project" value="UniProtKB-KW"/>
</dbReference>
<dbReference type="InterPro" id="IPR001304">
    <property type="entry name" value="C-type_lectin-like"/>
</dbReference>
<dbReference type="Ensembl" id="ENSLOCT00000010006.1">
    <property type="protein sequence ID" value="ENSLOCP00000009994.1"/>
    <property type="gene ID" value="ENSLOCG00000008232.1"/>
</dbReference>
<dbReference type="InterPro" id="IPR033992">
    <property type="entry name" value="NKR-like_CTLD"/>
</dbReference>
<feature type="coiled-coil region" evidence="6">
    <location>
        <begin position="69"/>
        <end position="107"/>
    </location>
</feature>
<keyword evidence="7" id="KW-0472">Membrane</keyword>
<dbReference type="SMART" id="SM00034">
    <property type="entry name" value="CLECT"/>
    <property type="match status" value="1"/>
</dbReference>
<dbReference type="InterPro" id="IPR016187">
    <property type="entry name" value="CTDL_fold"/>
</dbReference>
<dbReference type="Pfam" id="PF00059">
    <property type="entry name" value="Lectin_C"/>
    <property type="match status" value="1"/>
</dbReference>
<dbReference type="PROSITE" id="PS50041">
    <property type="entry name" value="C_TYPE_LECTIN_2"/>
    <property type="match status" value="1"/>
</dbReference>
<evidence type="ECO:0000256" key="4">
    <source>
        <dbReference type="ARBA" id="ARBA00022989"/>
    </source>
</evidence>
<keyword evidence="7" id="KW-0812">Transmembrane</keyword>
<dbReference type="Gene3D" id="3.10.100.10">
    <property type="entry name" value="Mannose-Binding Protein A, subunit A"/>
    <property type="match status" value="1"/>
</dbReference>
<dbReference type="EMBL" id="AHAT01036476">
    <property type="status" value="NOT_ANNOTATED_CDS"/>
    <property type="molecule type" value="Genomic_DNA"/>
</dbReference>
<dbReference type="EMBL" id="AHAT01036471">
    <property type="status" value="NOT_ANNOTATED_CDS"/>
    <property type="molecule type" value="Genomic_DNA"/>
</dbReference>
<dbReference type="EMBL" id="AHAT01036480">
    <property type="status" value="NOT_ANNOTATED_CDS"/>
    <property type="molecule type" value="Genomic_DNA"/>
</dbReference>
<dbReference type="EMBL" id="AHAT01036477">
    <property type="status" value="NOT_ANNOTATED_CDS"/>
    <property type="molecule type" value="Genomic_DNA"/>
</dbReference>
<feature type="transmembrane region" description="Helical" evidence="7">
    <location>
        <begin position="45"/>
        <end position="66"/>
    </location>
</feature>
<dbReference type="GeneTree" id="ENSGT00940000154558"/>
<dbReference type="InterPro" id="IPR051527">
    <property type="entry name" value="KLR_subfamily_B"/>
</dbReference>
<keyword evidence="6" id="KW-0175">Coiled coil</keyword>
<evidence type="ECO:0000259" key="8">
    <source>
        <dbReference type="PROSITE" id="PS50041"/>
    </source>
</evidence>
<organism evidence="9 10">
    <name type="scientific">Lepisosteus oculatus</name>
    <name type="common">Spotted gar</name>
    <dbReference type="NCBI Taxonomy" id="7918"/>
    <lineage>
        <taxon>Eukaryota</taxon>
        <taxon>Metazoa</taxon>
        <taxon>Chordata</taxon>
        <taxon>Craniata</taxon>
        <taxon>Vertebrata</taxon>
        <taxon>Euteleostomi</taxon>
        <taxon>Actinopterygii</taxon>
        <taxon>Neopterygii</taxon>
        <taxon>Holostei</taxon>
        <taxon>Semionotiformes</taxon>
        <taxon>Lepisosteidae</taxon>
        <taxon>Lepisosteus</taxon>
    </lineage>
</organism>
<reference evidence="9" key="3">
    <citation type="submission" date="2025-09" db="UniProtKB">
        <authorList>
            <consortium name="Ensembl"/>
        </authorList>
    </citation>
    <scope>IDENTIFICATION</scope>
</reference>
<dbReference type="Proteomes" id="UP000018468">
    <property type="component" value="Linkage group LG26"/>
</dbReference>
<dbReference type="EMBL" id="AHAT01036473">
    <property type="status" value="NOT_ANNOTATED_CDS"/>
    <property type="molecule type" value="Genomic_DNA"/>
</dbReference>
<dbReference type="OMA" id="SWEFASH"/>
<dbReference type="SUPFAM" id="SSF56436">
    <property type="entry name" value="C-type lectin-like"/>
    <property type="match status" value="1"/>
</dbReference>
<proteinExistence type="predicted"/>
<dbReference type="EMBL" id="AHAT01036472">
    <property type="status" value="NOT_ANNOTATED_CDS"/>
    <property type="molecule type" value="Genomic_DNA"/>
</dbReference>
<evidence type="ECO:0000256" key="3">
    <source>
        <dbReference type="ARBA" id="ARBA00022968"/>
    </source>
</evidence>
<keyword evidence="2" id="KW-0430">Lectin</keyword>
<dbReference type="EMBL" id="AHAT01036478">
    <property type="status" value="NOT_ANNOTATED_CDS"/>
    <property type="molecule type" value="Genomic_DNA"/>
</dbReference>
<evidence type="ECO:0000313" key="9">
    <source>
        <dbReference type="Ensembl" id="ENSLOCP00000009994.1"/>
    </source>
</evidence>
<evidence type="ECO:0000256" key="7">
    <source>
        <dbReference type="SAM" id="Phobius"/>
    </source>
</evidence>
<keyword evidence="5" id="KW-1015">Disulfide bond</keyword>
<reference evidence="10" key="1">
    <citation type="submission" date="2011-12" db="EMBL/GenBank/DDBJ databases">
        <title>The Draft Genome of Lepisosteus oculatus.</title>
        <authorList>
            <consortium name="The Broad Institute Genome Assembly &amp; Analysis Group"/>
            <consortium name="Computational R&amp;D Group"/>
            <consortium name="and Sequencing Platform"/>
            <person name="Di Palma F."/>
            <person name="Alfoldi J."/>
            <person name="Johnson J."/>
            <person name="Berlin A."/>
            <person name="Gnerre S."/>
            <person name="Jaffe D."/>
            <person name="MacCallum I."/>
            <person name="Young S."/>
            <person name="Walker B.J."/>
            <person name="Lander E.S."/>
            <person name="Lindblad-Toh K."/>
        </authorList>
    </citation>
    <scope>NUCLEOTIDE SEQUENCE [LARGE SCALE GENOMIC DNA]</scope>
</reference>
<keyword evidence="4 7" id="KW-1133">Transmembrane helix</keyword>
<dbReference type="EMBL" id="AHAT01036479">
    <property type="status" value="NOT_ANNOTATED_CDS"/>
    <property type="molecule type" value="Genomic_DNA"/>
</dbReference>
<sequence length="245" mass="28108">MDPDSVYTGLQKPAQDVYETVTRRAEREPGGEQTMQCWCRRGIPMALGVTVCVLLVTVIALGTVLWKTSRDCEIHLREKNRQLERLRNETERNRTETQRYIEDLESVFCVDPSTGERKQQCCPEGWKGGDSGRCYYISTDQRSWEFASHFCSSVGAQLLETEDKRELNFLGSLLEGYFYWIGLRKDSSSEWRWVNGTELNKDLITVKTGYSDGDCACGYWSGDVFTAYSRKCEETFSWICVGDPV</sequence>
<reference evidence="9" key="2">
    <citation type="submission" date="2025-08" db="UniProtKB">
        <authorList>
            <consortium name="Ensembl"/>
        </authorList>
    </citation>
    <scope>IDENTIFICATION</scope>
</reference>
<accession>W5MNN5</accession>
<dbReference type="GO" id="GO:0016020">
    <property type="term" value="C:membrane"/>
    <property type="evidence" value="ECO:0007669"/>
    <property type="project" value="UniProtKB-SubCell"/>
</dbReference>
<dbReference type="Bgee" id="ENSLOCG00000008232">
    <property type="expression patterns" value="Expressed in testis and 13 other cell types or tissues"/>
</dbReference>
<dbReference type="InterPro" id="IPR016186">
    <property type="entry name" value="C-type_lectin-like/link_sf"/>
</dbReference>
<dbReference type="PANTHER" id="PTHR46784">
    <property type="entry name" value="KILLER CELL LECTIN-LIKE RECEPTOR SUBFAMILY B MEMBER 1"/>
    <property type="match status" value="1"/>
</dbReference>
<keyword evidence="10" id="KW-1185">Reference proteome</keyword>
<evidence type="ECO:0000256" key="2">
    <source>
        <dbReference type="ARBA" id="ARBA00022734"/>
    </source>
</evidence>
<dbReference type="PANTHER" id="PTHR46784:SF1">
    <property type="entry name" value="KILLER CELL LECTIN-LIKE RECEPTOR SUBFAMILY B MEMBER 1"/>
    <property type="match status" value="1"/>
</dbReference>
<dbReference type="eggNOG" id="KOG4297">
    <property type="taxonomic scope" value="Eukaryota"/>
</dbReference>
<evidence type="ECO:0000313" key="10">
    <source>
        <dbReference type="Proteomes" id="UP000018468"/>
    </source>
</evidence>
<evidence type="ECO:0000256" key="5">
    <source>
        <dbReference type="ARBA" id="ARBA00023157"/>
    </source>
</evidence>
<dbReference type="STRING" id="7918.ENSLOCP00000009994"/>
<evidence type="ECO:0000256" key="6">
    <source>
        <dbReference type="SAM" id="Coils"/>
    </source>
</evidence>
<keyword evidence="3" id="KW-0735">Signal-anchor</keyword>
<dbReference type="HOGENOM" id="CLU_075585_0_0_1"/>
<comment type="subcellular location">
    <subcellularLocation>
        <location evidence="1">Membrane</location>
        <topology evidence="1">Single-pass type II membrane protein</topology>
    </subcellularLocation>
</comment>
<dbReference type="EMBL" id="AHAT01036475">
    <property type="status" value="NOT_ANNOTATED_CDS"/>
    <property type="molecule type" value="Genomic_DNA"/>
</dbReference>